<accession>A0A8K0L4N8</accession>
<dbReference type="OrthoDB" id="14833at2759"/>
<dbReference type="Gene3D" id="2.40.160.120">
    <property type="match status" value="1"/>
</dbReference>
<dbReference type="InterPro" id="IPR000648">
    <property type="entry name" value="Oxysterol-bd"/>
</dbReference>
<name>A0A8K0L4N8_9PEZI</name>
<gene>
    <name evidence="3" type="ORF">KVT40_005134</name>
</gene>
<dbReference type="SUPFAM" id="SSF144000">
    <property type="entry name" value="Oxysterol-binding protein-like"/>
    <property type="match status" value="1"/>
</dbReference>
<proteinExistence type="inferred from homology"/>
<comment type="caution">
    <text evidence="3">The sequence shown here is derived from an EMBL/GenBank/DDBJ whole genome shotgun (WGS) entry which is preliminary data.</text>
</comment>
<dbReference type="Pfam" id="PF01237">
    <property type="entry name" value="Oxysterol_BP"/>
    <property type="match status" value="1"/>
</dbReference>
<dbReference type="AlphaFoldDB" id="A0A8K0L4N8"/>
<comment type="similarity">
    <text evidence="1">Belongs to the OSBP family.</text>
</comment>
<keyword evidence="4" id="KW-1185">Reference proteome</keyword>
<dbReference type="GO" id="GO:0016020">
    <property type="term" value="C:membrane"/>
    <property type="evidence" value="ECO:0007669"/>
    <property type="project" value="TreeGrafter"/>
</dbReference>
<dbReference type="PANTHER" id="PTHR10972:SF92">
    <property type="entry name" value="OXYSTEROL BINDING PROTEIN"/>
    <property type="match status" value="1"/>
</dbReference>
<dbReference type="PANTHER" id="PTHR10972">
    <property type="entry name" value="OXYSTEROL-BINDING PROTEIN-RELATED"/>
    <property type="match status" value="1"/>
</dbReference>
<dbReference type="Proteomes" id="UP000809789">
    <property type="component" value="Unassembled WGS sequence"/>
</dbReference>
<feature type="region of interest" description="Disordered" evidence="2">
    <location>
        <begin position="387"/>
        <end position="421"/>
    </location>
</feature>
<dbReference type="EMBL" id="JAESVG020000005">
    <property type="protein sequence ID" value="KAG8627651.1"/>
    <property type="molecule type" value="Genomic_DNA"/>
</dbReference>
<protein>
    <recommendedName>
        <fullName evidence="5">Oxysterol-binding protein</fullName>
    </recommendedName>
</protein>
<sequence>MLLVSNFVNPLSRPTFFNSFMATNNANQRSALKDFLGSIATIKGDLSNITAPPFVLSTQSTTELPSYWAEYPSIFVAPALCDDPKERALLVLRWFLSCLRRQQYGGRPESEGVKKPLNAFLGELFVATFPSPSAEGDTVQVGETKLIAEQVSHHPPITACCLWNETHGVRAEGYACQKITFNGSVNIKQMGHAIITLEKWNETYLIPLPAVKVSGILSGVPYPELGGHYQIISSSGYAAEIDFSGKRVLGFGGEKHHVHAAIFETSDESKKTPLYEIEGAWNGAMVVKDAEGKETDTWNVQDLTPVPPQVPSDEEQSPYESRRAWAGVIASLNKGDMQGVVDAKSKVEEAQRSQRKKRAEQEKEWNTLFFKKVETDEEFSKLSKSIRQEQVQDSESHGFWKFDRGTEGKSRPFREGKPWDP</sequence>
<evidence type="ECO:0000313" key="3">
    <source>
        <dbReference type="EMBL" id="KAG8627651.1"/>
    </source>
</evidence>
<dbReference type="InterPro" id="IPR037239">
    <property type="entry name" value="OSBP_sf"/>
</dbReference>
<evidence type="ECO:0000256" key="2">
    <source>
        <dbReference type="SAM" id="MobiDB-lite"/>
    </source>
</evidence>
<reference evidence="3" key="1">
    <citation type="submission" date="2021-07" db="EMBL/GenBank/DDBJ databases">
        <title>Elsinoe batatas strain:CRI-CJ2 Genome sequencing and assembly.</title>
        <authorList>
            <person name="Huang L."/>
        </authorList>
    </citation>
    <scope>NUCLEOTIDE SEQUENCE</scope>
    <source>
        <strain evidence="3">CRI-CJ2</strain>
    </source>
</reference>
<feature type="compositionally biased region" description="Basic and acidic residues" evidence="2">
    <location>
        <begin position="394"/>
        <end position="421"/>
    </location>
</feature>
<evidence type="ECO:0000313" key="4">
    <source>
        <dbReference type="Proteomes" id="UP000809789"/>
    </source>
</evidence>
<dbReference type="Gene3D" id="1.10.287.2720">
    <property type="match status" value="1"/>
</dbReference>
<dbReference type="GO" id="GO:0008142">
    <property type="term" value="F:oxysterol binding"/>
    <property type="evidence" value="ECO:0007669"/>
    <property type="project" value="TreeGrafter"/>
</dbReference>
<organism evidence="3 4">
    <name type="scientific">Elsinoe batatas</name>
    <dbReference type="NCBI Taxonomy" id="2601811"/>
    <lineage>
        <taxon>Eukaryota</taxon>
        <taxon>Fungi</taxon>
        <taxon>Dikarya</taxon>
        <taxon>Ascomycota</taxon>
        <taxon>Pezizomycotina</taxon>
        <taxon>Dothideomycetes</taxon>
        <taxon>Dothideomycetidae</taxon>
        <taxon>Myriangiales</taxon>
        <taxon>Elsinoaceae</taxon>
        <taxon>Elsinoe</taxon>
    </lineage>
</organism>
<dbReference type="GO" id="GO:0005829">
    <property type="term" value="C:cytosol"/>
    <property type="evidence" value="ECO:0007669"/>
    <property type="project" value="TreeGrafter"/>
</dbReference>
<evidence type="ECO:0000256" key="1">
    <source>
        <dbReference type="ARBA" id="ARBA00008842"/>
    </source>
</evidence>
<dbReference type="Gene3D" id="3.30.70.3490">
    <property type="match status" value="1"/>
</dbReference>
<evidence type="ECO:0008006" key="5">
    <source>
        <dbReference type="Google" id="ProtNLM"/>
    </source>
</evidence>